<proteinExistence type="predicted"/>
<gene>
    <name evidence="2" type="ORF">SAMN04488045_1155</name>
</gene>
<evidence type="ECO:0000313" key="3">
    <source>
        <dbReference type="Proteomes" id="UP000236752"/>
    </source>
</evidence>
<dbReference type="AlphaFoldDB" id="A0A1H5VSL5"/>
<dbReference type="OrthoDB" id="7844799at2"/>
<evidence type="ECO:0000256" key="1">
    <source>
        <dbReference type="SAM" id="Phobius"/>
    </source>
</evidence>
<feature type="transmembrane region" description="Helical" evidence="1">
    <location>
        <begin position="114"/>
        <end position="136"/>
    </location>
</feature>
<sequence>MTNTFEHSGQEAFRERVKRVDAHFYRHGVSKREYTNVNKRPLLSVLLGFAWIYFVIKLVENREFLKASLAQGSIGADAQTWIMGGLGLLIILTLFMMGVFAVRIVTKRRDQRGAAGSILAGGAAAMMLVATPPYLYQELPFKVLNGSQGAVMAALNMGGGSSLDDINLDVDVKGLALVSSLGQ</sequence>
<reference evidence="2 3" key="1">
    <citation type="submission" date="2016-10" db="EMBL/GenBank/DDBJ databases">
        <authorList>
            <person name="de Groot N.N."/>
        </authorList>
    </citation>
    <scope>NUCLEOTIDE SEQUENCE [LARGE SCALE GENOMIC DNA]</scope>
    <source>
        <strain evidence="2 3">DSM 26915</strain>
    </source>
</reference>
<evidence type="ECO:0000313" key="2">
    <source>
        <dbReference type="EMBL" id="SEF89968.1"/>
    </source>
</evidence>
<dbReference type="EMBL" id="FNUZ01000002">
    <property type="protein sequence ID" value="SEF89968.1"/>
    <property type="molecule type" value="Genomic_DNA"/>
</dbReference>
<organism evidence="2 3">
    <name type="scientific">Thalassococcus halodurans</name>
    <dbReference type="NCBI Taxonomy" id="373675"/>
    <lineage>
        <taxon>Bacteria</taxon>
        <taxon>Pseudomonadati</taxon>
        <taxon>Pseudomonadota</taxon>
        <taxon>Alphaproteobacteria</taxon>
        <taxon>Rhodobacterales</taxon>
        <taxon>Roseobacteraceae</taxon>
        <taxon>Thalassococcus</taxon>
    </lineage>
</organism>
<feature type="transmembrane region" description="Helical" evidence="1">
    <location>
        <begin position="41"/>
        <end position="59"/>
    </location>
</feature>
<protein>
    <submittedName>
        <fullName evidence="2">Uncharacterized protein</fullName>
    </submittedName>
</protein>
<feature type="transmembrane region" description="Helical" evidence="1">
    <location>
        <begin position="79"/>
        <end position="102"/>
    </location>
</feature>
<keyword evidence="1" id="KW-0472">Membrane</keyword>
<accession>A0A1H5VSL5</accession>
<keyword evidence="3" id="KW-1185">Reference proteome</keyword>
<keyword evidence="1" id="KW-0812">Transmembrane</keyword>
<dbReference type="Proteomes" id="UP000236752">
    <property type="component" value="Unassembled WGS sequence"/>
</dbReference>
<keyword evidence="1" id="KW-1133">Transmembrane helix</keyword>
<dbReference type="RefSeq" id="WP_103909536.1">
    <property type="nucleotide sequence ID" value="NZ_FNUZ01000002.1"/>
</dbReference>
<name>A0A1H5VSL5_9RHOB</name>